<dbReference type="Proteomes" id="UP000735302">
    <property type="component" value="Unassembled WGS sequence"/>
</dbReference>
<dbReference type="AlphaFoldDB" id="A0AAV3Y079"/>
<dbReference type="EMBL" id="BLXT01000300">
    <property type="protein sequence ID" value="GFN75836.1"/>
    <property type="molecule type" value="Genomic_DNA"/>
</dbReference>
<keyword evidence="2" id="KW-1185">Reference proteome</keyword>
<reference evidence="1 2" key="1">
    <citation type="journal article" date="2021" name="Elife">
        <title>Chloroplast acquisition without the gene transfer in kleptoplastic sea slugs, Plakobranchus ocellatus.</title>
        <authorList>
            <person name="Maeda T."/>
            <person name="Takahashi S."/>
            <person name="Yoshida T."/>
            <person name="Shimamura S."/>
            <person name="Takaki Y."/>
            <person name="Nagai Y."/>
            <person name="Toyoda A."/>
            <person name="Suzuki Y."/>
            <person name="Arimoto A."/>
            <person name="Ishii H."/>
            <person name="Satoh N."/>
            <person name="Nishiyama T."/>
            <person name="Hasebe M."/>
            <person name="Maruyama T."/>
            <person name="Minagawa J."/>
            <person name="Obokata J."/>
            <person name="Shigenobu S."/>
        </authorList>
    </citation>
    <scope>NUCLEOTIDE SEQUENCE [LARGE SCALE GENOMIC DNA]</scope>
</reference>
<organism evidence="1 2">
    <name type="scientific">Plakobranchus ocellatus</name>
    <dbReference type="NCBI Taxonomy" id="259542"/>
    <lineage>
        <taxon>Eukaryota</taxon>
        <taxon>Metazoa</taxon>
        <taxon>Spiralia</taxon>
        <taxon>Lophotrochozoa</taxon>
        <taxon>Mollusca</taxon>
        <taxon>Gastropoda</taxon>
        <taxon>Heterobranchia</taxon>
        <taxon>Euthyneura</taxon>
        <taxon>Panpulmonata</taxon>
        <taxon>Sacoglossa</taxon>
        <taxon>Placobranchoidea</taxon>
        <taxon>Plakobranchidae</taxon>
        <taxon>Plakobranchus</taxon>
    </lineage>
</organism>
<accession>A0AAV3Y079</accession>
<protein>
    <submittedName>
        <fullName evidence="1">Uncharacterized protein</fullName>
    </submittedName>
</protein>
<name>A0AAV3Y079_9GAST</name>
<evidence type="ECO:0000313" key="1">
    <source>
        <dbReference type="EMBL" id="GFN75836.1"/>
    </source>
</evidence>
<proteinExistence type="predicted"/>
<sequence>MFLMNKESKKQLTQFLLHEYQQDYDALLLLNREVYFACDHQCFVLSSCDGKTTYSKPVPYLAFIHEEAYTFLILHAIHSDQNIVTVDTDIINRSRDTDVLLLMISFCELFTQPLYFGTGVGNISLSPPCIEALEPHILRANYQTSTWKQAHQTQPKMPKSKNSWLELSIVYNEVNNMCIPGGTSFAEVETLQNSIPEPDSTETFFYVKSAIPACNTSNGFALYELCGTTVCLYLSTSLLPFEQAVKFCDDMESSLFIANMLIRFYMI</sequence>
<comment type="caution">
    <text evidence="1">The sequence shown here is derived from an EMBL/GenBank/DDBJ whole genome shotgun (WGS) entry which is preliminary data.</text>
</comment>
<evidence type="ECO:0000313" key="2">
    <source>
        <dbReference type="Proteomes" id="UP000735302"/>
    </source>
</evidence>
<gene>
    <name evidence="1" type="ORF">PoB_000234200</name>
</gene>